<dbReference type="InterPro" id="IPR036864">
    <property type="entry name" value="Zn2-C6_fun-type_DNA-bd_sf"/>
</dbReference>
<feature type="compositionally biased region" description="Basic and acidic residues" evidence="3">
    <location>
        <begin position="101"/>
        <end position="113"/>
    </location>
</feature>
<dbReference type="OMA" id="WYDISHQ"/>
<dbReference type="STRING" id="36022.A0A1V2L143"/>
<dbReference type="PANTHER" id="PTHR37534:SF49">
    <property type="entry name" value="LYSINE BIOSYNTHESIS REGULATORY PROTEIN LYS14"/>
    <property type="match status" value="1"/>
</dbReference>
<evidence type="ECO:0000259" key="4">
    <source>
        <dbReference type="PROSITE" id="PS50048"/>
    </source>
</evidence>
<proteinExistence type="predicted"/>
<dbReference type="VEuPathDB" id="FungiDB:BON22_4905"/>
<feature type="domain" description="Zn(2)-C6 fungal-type" evidence="4">
    <location>
        <begin position="59"/>
        <end position="89"/>
    </location>
</feature>
<reference evidence="6" key="1">
    <citation type="journal article" date="2017" name="Genome Announc.">
        <title>Genome sequences of Cyberlindnera fabianii 65, Pichia kudriavzevii 129, and Saccharomyces cerevisiae 131 isolated from fermented masau fruits in Zimbabwe.</title>
        <authorList>
            <person name="van Rijswijck I.M.H."/>
            <person name="Derks M.F.L."/>
            <person name="Abee T."/>
            <person name="de Ridder D."/>
            <person name="Smid E.J."/>
        </authorList>
    </citation>
    <scope>NUCLEOTIDE SEQUENCE [LARGE SCALE GENOMIC DNA]</scope>
    <source>
        <strain evidence="6">65</strain>
    </source>
</reference>
<accession>A0A1V2L143</accession>
<dbReference type="PROSITE" id="PS50048">
    <property type="entry name" value="ZN2_CY6_FUNGAL_2"/>
    <property type="match status" value="1"/>
</dbReference>
<gene>
    <name evidence="5" type="ORF">BON22_4905</name>
</gene>
<feature type="region of interest" description="Disordered" evidence="3">
    <location>
        <begin position="1"/>
        <end position="58"/>
    </location>
</feature>
<dbReference type="GO" id="GO:0000981">
    <property type="term" value="F:DNA-binding transcription factor activity, RNA polymerase II-specific"/>
    <property type="evidence" value="ECO:0007669"/>
    <property type="project" value="InterPro"/>
</dbReference>
<dbReference type="SUPFAM" id="SSF57701">
    <property type="entry name" value="Zn2/Cys6 DNA-binding domain"/>
    <property type="match status" value="1"/>
</dbReference>
<dbReference type="GO" id="GO:0008270">
    <property type="term" value="F:zinc ion binding"/>
    <property type="evidence" value="ECO:0007669"/>
    <property type="project" value="InterPro"/>
</dbReference>
<keyword evidence="6" id="KW-1185">Reference proteome</keyword>
<sequence>MTPEDDAIVTPDGQSSEIYHQQEHSASPAHPTTNVGHPSPQSNNITPAESTKRKYSRNGCTECKRRRMKCDETKPKCWQCSRLGRECVYILNRKNKKRRTKAEMETEMMRKSESMNNSAFRPVSNRSNPGSVSDVSPTGLGNEFAFNMTDASLLYNDLNDLVNWRLEEALTPNLKTYIEEANIPFDTDLNQHSLPLTTDQTELMFNVPADFFNLGDPHNQYMIRYYNDFTTLSCPFTPNISLNPVRDVLMNYAKRETYLLYAILACGARIQHRESMDIRDDQAYCSYLSSCLNILSDNFEDEAMIAEKVEPMLLTILLLTTDCASSTSLRWRAHLKGAKELLKKTTVQSDTLNFCRNWLITYEVLAGMTNPYGGIFQSVDSDLDHFISNDTLYLNSLKKMNMIDVHGFNYIGGHIIQLDITFRDIMKILNRIRRLRTEGLIPKEMSHLDYSVTPKVITIPEWHSITNQLDNLEQMSIIDKSGYIPPSNPNHPSHGRVDGFKSIDLLRLRDGREIVVSWFDISHQTHIVTARVVFLTRVLEMPRTTVFIQELVSKALGYISFLNDIENYRNPCMTHLHMMAAVVGKCCIREYDQKLVEKFLTICCSMGLASAGHNLKKLQRIWRNEVQSDEEEDDVLTW</sequence>
<comment type="caution">
    <text evidence="5">The sequence shown here is derived from an EMBL/GenBank/DDBJ whole genome shotgun (WGS) entry which is preliminary data.</text>
</comment>
<dbReference type="Pfam" id="PF11951">
    <property type="entry name" value="Fungal_trans_2"/>
    <property type="match status" value="1"/>
</dbReference>
<comment type="subcellular location">
    <subcellularLocation>
        <location evidence="1">Nucleus</location>
    </subcellularLocation>
</comment>
<dbReference type="InterPro" id="IPR021858">
    <property type="entry name" value="Fun_TF"/>
</dbReference>
<dbReference type="GO" id="GO:0005634">
    <property type="term" value="C:nucleus"/>
    <property type="evidence" value="ECO:0007669"/>
    <property type="project" value="UniProtKB-SubCell"/>
</dbReference>
<dbReference type="Proteomes" id="UP000189513">
    <property type="component" value="Unassembled WGS sequence"/>
</dbReference>
<evidence type="ECO:0000313" key="6">
    <source>
        <dbReference type="Proteomes" id="UP000189513"/>
    </source>
</evidence>
<keyword evidence="2" id="KW-0539">Nucleus</keyword>
<evidence type="ECO:0000256" key="3">
    <source>
        <dbReference type="SAM" id="MobiDB-lite"/>
    </source>
</evidence>
<organism evidence="5 6">
    <name type="scientific">Cyberlindnera fabianii</name>
    <name type="common">Yeast</name>
    <name type="synonym">Hansenula fabianii</name>
    <dbReference type="NCBI Taxonomy" id="36022"/>
    <lineage>
        <taxon>Eukaryota</taxon>
        <taxon>Fungi</taxon>
        <taxon>Dikarya</taxon>
        <taxon>Ascomycota</taxon>
        <taxon>Saccharomycotina</taxon>
        <taxon>Saccharomycetes</taxon>
        <taxon>Phaffomycetales</taxon>
        <taxon>Phaffomycetaceae</taxon>
        <taxon>Cyberlindnera</taxon>
    </lineage>
</organism>
<feature type="region of interest" description="Disordered" evidence="3">
    <location>
        <begin position="99"/>
        <end position="134"/>
    </location>
</feature>
<protein>
    <submittedName>
        <fullName evidence="5">Lysine biosynthesis regulatory protein LYS14</fullName>
    </submittedName>
</protein>
<dbReference type="SMART" id="SM00066">
    <property type="entry name" value="GAL4"/>
    <property type="match status" value="1"/>
</dbReference>
<dbReference type="GO" id="GO:0000976">
    <property type="term" value="F:transcription cis-regulatory region binding"/>
    <property type="evidence" value="ECO:0007669"/>
    <property type="project" value="TreeGrafter"/>
</dbReference>
<evidence type="ECO:0000256" key="2">
    <source>
        <dbReference type="ARBA" id="ARBA00023242"/>
    </source>
</evidence>
<dbReference type="InterPro" id="IPR001138">
    <property type="entry name" value="Zn2Cys6_DnaBD"/>
</dbReference>
<dbReference type="Gene3D" id="4.10.240.10">
    <property type="entry name" value="Zn(2)-C6 fungal-type DNA-binding domain"/>
    <property type="match status" value="1"/>
</dbReference>
<feature type="compositionally biased region" description="Polar residues" evidence="3">
    <location>
        <begin position="30"/>
        <end position="49"/>
    </location>
</feature>
<feature type="compositionally biased region" description="Polar residues" evidence="3">
    <location>
        <begin position="114"/>
        <end position="134"/>
    </location>
</feature>
<evidence type="ECO:0000256" key="1">
    <source>
        <dbReference type="ARBA" id="ARBA00004123"/>
    </source>
</evidence>
<dbReference type="PANTHER" id="PTHR37534">
    <property type="entry name" value="TRANSCRIPTIONAL ACTIVATOR PROTEIN UGA3"/>
    <property type="match status" value="1"/>
</dbReference>
<evidence type="ECO:0000313" key="5">
    <source>
        <dbReference type="EMBL" id="ONH65305.1"/>
    </source>
</evidence>
<dbReference type="Pfam" id="PF00172">
    <property type="entry name" value="Zn_clus"/>
    <property type="match status" value="1"/>
</dbReference>
<dbReference type="EMBL" id="MPUK01000012">
    <property type="protein sequence ID" value="ONH65305.1"/>
    <property type="molecule type" value="Genomic_DNA"/>
</dbReference>
<dbReference type="GO" id="GO:0045944">
    <property type="term" value="P:positive regulation of transcription by RNA polymerase II"/>
    <property type="evidence" value="ECO:0007669"/>
    <property type="project" value="TreeGrafter"/>
</dbReference>
<dbReference type="CDD" id="cd00067">
    <property type="entry name" value="GAL4"/>
    <property type="match status" value="1"/>
</dbReference>
<dbReference type="PROSITE" id="PS00463">
    <property type="entry name" value="ZN2_CY6_FUNGAL_1"/>
    <property type="match status" value="1"/>
</dbReference>
<dbReference type="AlphaFoldDB" id="A0A1V2L143"/>
<name>A0A1V2L143_CYBFA</name>